<evidence type="ECO:0000313" key="5">
    <source>
        <dbReference type="EMBL" id="GHP12177.1"/>
    </source>
</evidence>
<proteinExistence type="inferred from homology"/>
<dbReference type="PANTHER" id="PTHR13126:SF0">
    <property type="entry name" value="ATP SYNTHASE MITOCHONDRIAL F1 COMPLEX ASSEMBLY FACTOR 1"/>
    <property type="match status" value="1"/>
</dbReference>
<dbReference type="InterPro" id="IPR010591">
    <property type="entry name" value="ATP11"/>
</dbReference>
<sequence>MMAAAAASYLKCCGKFSSVAGLWCARVGAAAGLATTRRSSASAAAVNKAPQLSLLMHMDKVAALSAEEIARVWADFHAQKNIPCGVITAHEYNTLQSKAKQCPNFVIPTVTANSANPAAGFQAFFVQWQMPYYAIFTGADEYRILGAASKPLYKVTHYTELLATKGIVLARGEAAAPIDNRPVETSAGVTPEQGRQLFDRLHAFYGTSGGERRWSIVQRFNSGAPDFSFEQLLEECRAM</sequence>
<evidence type="ECO:0000256" key="4">
    <source>
        <dbReference type="ARBA" id="ARBA00023128"/>
    </source>
</evidence>
<evidence type="ECO:0008006" key="7">
    <source>
        <dbReference type="Google" id="ProtNLM"/>
    </source>
</evidence>
<dbReference type="Pfam" id="PF06644">
    <property type="entry name" value="ATP11"/>
    <property type="match status" value="1"/>
</dbReference>
<comment type="similarity">
    <text evidence="2">Belongs to the ATP11 family.</text>
</comment>
<name>A0A830I508_9CHLO</name>
<comment type="subcellular location">
    <subcellularLocation>
        <location evidence="1">Mitochondrion</location>
    </subcellularLocation>
</comment>
<dbReference type="GO" id="GO:0033615">
    <property type="term" value="P:mitochondrial proton-transporting ATP synthase complex assembly"/>
    <property type="evidence" value="ECO:0007669"/>
    <property type="project" value="TreeGrafter"/>
</dbReference>
<evidence type="ECO:0000256" key="1">
    <source>
        <dbReference type="ARBA" id="ARBA00004173"/>
    </source>
</evidence>
<dbReference type="EMBL" id="BNJQ01000039">
    <property type="protein sequence ID" value="GHP12177.1"/>
    <property type="molecule type" value="Genomic_DNA"/>
</dbReference>
<accession>A0A830I508</accession>
<dbReference type="Proteomes" id="UP000660262">
    <property type="component" value="Unassembled WGS sequence"/>
</dbReference>
<gene>
    <name evidence="5" type="ORF">PPROV_001090500</name>
</gene>
<evidence type="ECO:0000313" key="6">
    <source>
        <dbReference type="Proteomes" id="UP000660262"/>
    </source>
</evidence>
<evidence type="ECO:0000256" key="2">
    <source>
        <dbReference type="ARBA" id="ARBA00009116"/>
    </source>
</evidence>
<keyword evidence="3" id="KW-0809">Transit peptide</keyword>
<evidence type="ECO:0000256" key="3">
    <source>
        <dbReference type="ARBA" id="ARBA00022946"/>
    </source>
</evidence>
<dbReference type="AlphaFoldDB" id="A0A830I508"/>
<reference evidence="5" key="1">
    <citation type="submission" date="2020-10" db="EMBL/GenBank/DDBJ databases">
        <title>Unveiling of a novel bifunctional photoreceptor, Dualchrome1, isolated from a cosmopolitan green alga.</title>
        <authorList>
            <person name="Suzuki S."/>
            <person name="Kawachi M."/>
        </authorList>
    </citation>
    <scope>NUCLEOTIDE SEQUENCE</scope>
    <source>
        <strain evidence="5">NIES 2893</strain>
    </source>
</reference>
<keyword evidence="4" id="KW-0496">Mitochondrion</keyword>
<protein>
    <recommendedName>
        <fullName evidence="7">ATP synthase mitochondrial F1 complex assembly factor 1</fullName>
    </recommendedName>
</protein>
<comment type="caution">
    <text evidence="5">The sequence shown here is derived from an EMBL/GenBank/DDBJ whole genome shotgun (WGS) entry which is preliminary data.</text>
</comment>
<keyword evidence="6" id="KW-1185">Reference proteome</keyword>
<organism evidence="5 6">
    <name type="scientific">Pycnococcus provasolii</name>
    <dbReference type="NCBI Taxonomy" id="41880"/>
    <lineage>
        <taxon>Eukaryota</taxon>
        <taxon>Viridiplantae</taxon>
        <taxon>Chlorophyta</taxon>
        <taxon>Pseudoscourfieldiophyceae</taxon>
        <taxon>Pseudoscourfieldiales</taxon>
        <taxon>Pycnococcaceae</taxon>
        <taxon>Pycnococcus</taxon>
    </lineage>
</organism>
<dbReference type="OrthoDB" id="16535at2759"/>
<dbReference type="GO" id="GO:0005739">
    <property type="term" value="C:mitochondrion"/>
    <property type="evidence" value="ECO:0007669"/>
    <property type="project" value="UniProtKB-SubCell"/>
</dbReference>
<dbReference type="PANTHER" id="PTHR13126">
    <property type="entry name" value="CHAPERONE ATP11"/>
    <property type="match status" value="1"/>
</dbReference>